<feature type="region of interest" description="Disordered" evidence="8">
    <location>
        <begin position="298"/>
        <end position="354"/>
    </location>
</feature>
<comment type="subcellular location">
    <subcellularLocation>
        <location evidence="7">Membrane</location>
        <topology evidence="7">Multi-pass membrane protein</topology>
    </subcellularLocation>
</comment>
<keyword evidence="6 7" id="KW-0472">Membrane</keyword>
<dbReference type="InterPro" id="IPR038869">
    <property type="entry name" value="DLT1"/>
</dbReference>
<evidence type="ECO:0000256" key="2">
    <source>
        <dbReference type="ARBA" id="ARBA00005550"/>
    </source>
</evidence>
<comment type="caution">
    <text evidence="9">The sequence shown here is derived from an EMBL/GenBank/DDBJ whole genome shotgun (WGS) entry which is preliminary data.</text>
</comment>
<gene>
    <name evidence="7" type="primary">DLT1</name>
    <name evidence="9" type="ORF">PT974_02666</name>
</gene>
<feature type="compositionally biased region" description="Low complexity" evidence="8">
    <location>
        <begin position="310"/>
        <end position="329"/>
    </location>
</feature>
<sequence length="424" mass="48137">MPDPKDMSRYVYAGVYGLLYVLLVGLLLITPADIIEQSVKDKQYYNVWILAVVYFITTVIVCFVYLVRLYVVKVNLDAIPRDYIPIEREDVPKHVYKMIQAGLSRSAAIAYAARPRVWTEEERESRQHTRDGGNELPRMRRLSDGIAITLPTPEPVWGVIEHYGWSSPNAVELPNLQYETVIVEVPYLIEAKALTLAPPDPTSQTLPPMMDPEAAGLLQRKHYMSLRKYIIHLTSLDVLDINDNTLLFLKHYEYARFSTRPISNARFCELMDLFAKILRNMRPLNPSVLDSPAIAEESDIDNDAPAETNPSSQRSYSPRPSTASSQSSRSSRRRLRTRSSYLTAPNTPGGNRTMEFDAASQKTASFISVAQSIRSHRSSASLRSRFSDASGSVIRLATREDESALPRARAWVDWFWAYQKKEDV</sequence>
<evidence type="ECO:0000256" key="3">
    <source>
        <dbReference type="ARBA" id="ARBA00021353"/>
    </source>
</evidence>
<feature type="transmembrane region" description="Helical" evidence="7">
    <location>
        <begin position="47"/>
        <end position="71"/>
    </location>
</feature>
<evidence type="ECO:0000313" key="9">
    <source>
        <dbReference type="EMBL" id="KAK5997311.1"/>
    </source>
</evidence>
<organism evidence="9 10">
    <name type="scientific">Cladobotryum mycophilum</name>
    <dbReference type="NCBI Taxonomy" id="491253"/>
    <lineage>
        <taxon>Eukaryota</taxon>
        <taxon>Fungi</taxon>
        <taxon>Dikarya</taxon>
        <taxon>Ascomycota</taxon>
        <taxon>Pezizomycotina</taxon>
        <taxon>Sordariomycetes</taxon>
        <taxon>Hypocreomycetidae</taxon>
        <taxon>Hypocreales</taxon>
        <taxon>Hypocreaceae</taxon>
        <taxon>Cladobotryum</taxon>
    </lineage>
</organism>
<dbReference type="EMBL" id="JAVFKD010000002">
    <property type="protein sequence ID" value="KAK5997311.1"/>
    <property type="molecule type" value="Genomic_DNA"/>
</dbReference>
<protein>
    <recommendedName>
        <fullName evidence="3 7">Defect at low temperature protein 1</fullName>
    </recommendedName>
</protein>
<comment type="similarity">
    <text evidence="2 7">Belongs to the DLT1 family.</text>
</comment>
<keyword evidence="4 7" id="KW-0812">Transmembrane</keyword>
<feature type="transmembrane region" description="Helical" evidence="7">
    <location>
        <begin position="12"/>
        <end position="35"/>
    </location>
</feature>
<name>A0ABR0SZY7_9HYPO</name>
<evidence type="ECO:0000256" key="8">
    <source>
        <dbReference type="SAM" id="MobiDB-lite"/>
    </source>
</evidence>
<evidence type="ECO:0000256" key="7">
    <source>
        <dbReference type="RuleBase" id="RU367100"/>
    </source>
</evidence>
<dbReference type="PANTHER" id="PTHR40021:SF1">
    <property type="entry name" value="DEFECT AT LOW TEMPERATURE PROTEIN 1"/>
    <property type="match status" value="1"/>
</dbReference>
<keyword evidence="10" id="KW-1185">Reference proteome</keyword>
<evidence type="ECO:0000256" key="1">
    <source>
        <dbReference type="ARBA" id="ARBA00002489"/>
    </source>
</evidence>
<evidence type="ECO:0000256" key="4">
    <source>
        <dbReference type="ARBA" id="ARBA00022692"/>
    </source>
</evidence>
<dbReference type="PANTHER" id="PTHR40021">
    <property type="entry name" value="DEFECT AT LOW TEMPERATURE PROTEIN 1"/>
    <property type="match status" value="1"/>
</dbReference>
<evidence type="ECO:0000256" key="5">
    <source>
        <dbReference type="ARBA" id="ARBA00022989"/>
    </source>
</evidence>
<evidence type="ECO:0000256" key="6">
    <source>
        <dbReference type="ARBA" id="ARBA00023136"/>
    </source>
</evidence>
<accession>A0ABR0SZY7</accession>
<proteinExistence type="inferred from homology"/>
<keyword evidence="5 7" id="KW-1133">Transmembrane helix</keyword>
<reference evidence="9 10" key="1">
    <citation type="submission" date="2024-01" db="EMBL/GenBank/DDBJ databases">
        <title>Complete genome of Cladobotryum mycophilum ATHUM6906.</title>
        <authorList>
            <person name="Christinaki A.C."/>
            <person name="Myridakis A.I."/>
            <person name="Kouvelis V.N."/>
        </authorList>
    </citation>
    <scope>NUCLEOTIDE SEQUENCE [LARGE SCALE GENOMIC DNA]</scope>
    <source>
        <strain evidence="9 10">ATHUM6906</strain>
    </source>
</reference>
<evidence type="ECO:0000313" key="10">
    <source>
        <dbReference type="Proteomes" id="UP001338125"/>
    </source>
</evidence>
<dbReference type="Proteomes" id="UP001338125">
    <property type="component" value="Unassembled WGS sequence"/>
</dbReference>
<comment type="function">
    <text evidence="1 7">Required for growth under high-pressure and low-temperature conditions.</text>
</comment>